<dbReference type="KEGG" id="lsx:H8B22_14055"/>
<evidence type="ECO:0008006" key="3">
    <source>
        <dbReference type="Google" id="ProtNLM"/>
    </source>
</evidence>
<organism evidence="1 2">
    <name type="scientific">Agrilutibacter terrestris</name>
    <dbReference type="NCBI Taxonomy" id="2865112"/>
    <lineage>
        <taxon>Bacteria</taxon>
        <taxon>Pseudomonadati</taxon>
        <taxon>Pseudomonadota</taxon>
        <taxon>Gammaproteobacteria</taxon>
        <taxon>Lysobacterales</taxon>
        <taxon>Lysobacteraceae</taxon>
        <taxon>Agrilutibacter</taxon>
    </lineage>
</organism>
<dbReference type="AlphaFoldDB" id="A0A7H0FX03"/>
<keyword evidence="2" id="KW-1185">Reference proteome</keyword>
<accession>A0A7H0FX03</accession>
<protein>
    <recommendedName>
        <fullName evidence="3">XapX domain-containing protein</fullName>
    </recommendedName>
</protein>
<reference evidence="1 2" key="1">
    <citation type="submission" date="2020-08" db="EMBL/GenBank/DDBJ databases">
        <title>Lysobacter sp. II4 sp. nov., isolated from soil.</title>
        <authorList>
            <person name="Woo C.Y."/>
            <person name="Kim J."/>
        </authorList>
    </citation>
    <scope>NUCLEOTIDE SEQUENCE [LARGE SCALE GENOMIC DNA]</scope>
    <source>
        <strain evidence="1 2">II4</strain>
    </source>
</reference>
<dbReference type="EMBL" id="CP060820">
    <property type="protein sequence ID" value="QNP40569.1"/>
    <property type="molecule type" value="Genomic_DNA"/>
</dbReference>
<evidence type="ECO:0000313" key="2">
    <source>
        <dbReference type="Proteomes" id="UP000516018"/>
    </source>
</evidence>
<gene>
    <name evidence="1" type="ORF">H8B22_14055</name>
</gene>
<name>A0A7H0FX03_9GAMM</name>
<dbReference type="RefSeq" id="WP_187712010.1">
    <property type="nucleotide sequence ID" value="NZ_CP060820.1"/>
</dbReference>
<dbReference type="Proteomes" id="UP000516018">
    <property type="component" value="Chromosome"/>
</dbReference>
<sequence length="52" mass="5470">MLRLDLLVVLILAGLIGAVTTAVTGHFEPLPLLAGVIVAGVVRSLRPLRPRT</sequence>
<evidence type="ECO:0000313" key="1">
    <source>
        <dbReference type="EMBL" id="QNP40569.1"/>
    </source>
</evidence>
<proteinExistence type="predicted"/>